<evidence type="ECO:0000313" key="1">
    <source>
        <dbReference type="EMBL" id="NIG62048.1"/>
    </source>
</evidence>
<dbReference type="Proteomes" id="UP001165941">
    <property type="component" value="Unassembled WGS sequence"/>
</dbReference>
<comment type="caution">
    <text evidence="1">The sequence shown here is derived from an EMBL/GenBank/DDBJ whole genome shotgun (WGS) entry which is preliminary data.</text>
</comment>
<proteinExistence type="predicted"/>
<gene>
    <name evidence="1" type="ORF">BU61_11706</name>
</gene>
<organism evidence="1 2">
    <name type="scientific">Pontoporia blainvillei</name>
    <name type="common">Franciscana</name>
    <name type="synonym">Delphinus blainvillei</name>
    <dbReference type="NCBI Taxonomy" id="48723"/>
    <lineage>
        <taxon>Eukaryota</taxon>
        <taxon>Metazoa</taxon>
        <taxon>Chordata</taxon>
        <taxon>Craniata</taxon>
        <taxon>Vertebrata</taxon>
        <taxon>Euteleostomi</taxon>
        <taxon>Mammalia</taxon>
        <taxon>Eutheria</taxon>
        <taxon>Laurasiatheria</taxon>
        <taxon>Artiodactyla</taxon>
        <taxon>Whippomorpha</taxon>
        <taxon>Cetacea</taxon>
        <taxon>Odontoceti</taxon>
        <taxon>Pontoporiidae</taxon>
        <taxon>Pontoporia</taxon>
    </lineage>
</organism>
<sequence>MSLHALKAVGACSLWSCSGPAALGPMGHLLLSTDGRPQILGHLPPLCPLGGAGPPAQQKLCGGAVTALHGKMQGGHMEPASSVDLRAPGQEVAGDLHVASPGGVVQGGEPQRVPSVHVCSPGGQQLDGEQMSTGSSPVECRAAVPVLEAWVGPVLKQHLHVLEEKGTGAGLAWAGHTVLSCPLSPHCFLIWCRLWHLLGLYLETPLAP</sequence>
<dbReference type="EMBL" id="PGGH01454532">
    <property type="protein sequence ID" value="NIG62048.1"/>
    <property type="molecule type" value="Genomic_DNA"/>
</dbReference>
<keyword evidence="2" id="KW-1185">Reference proteome</keyword>
<reference evidence="1" key="1">
    <citation type="submission" date="2018-05" db="EMBL/GenBank/DDBJ databases">
        <authorList>
            <person name="Pedro S.L.S."/>
            <person name="Freitas R.C."/>
            <person name="Barreto A.S."/>
            <person name="Lima A.O.S."/>
        </authorList>
    </citation>
    <scope>NUCLEOTIDE SEQUENCE</scope>
    <source>
        <strain evidence="1">BP203</strain>
        <tissue evidence="1">Muscle</tissue>
    </source>
</reference>
<accession>A0ABX0SA85</accession>
<name>A0ABX0SA85_PONBL</name>
<protein>
    <submittedName>
        <fullName evidence="1">Not available</fullName>
    </submittedName>
</protein>
<evidence type="ECO:0000313" key="2">
    <source>
        <dbReference type="Proteomes" id="UP001165941"/>
    </source>
</evidence>